<proteinExistence type="predicted"/>
<evidence type="ECO:0000313" key="1">
    <source>
        <dbReference type="EMBL" id="PKI67902.1"/>
    </source>
</evidence>
<protein>
    <submittedName>
        <fullName evidence="1">Uncharacterized protein</fullName>
    </submittedName>
</protein>
<dbReference type="PANTHER" id="PTHR37736:SF1">
    <property type="entry name" value="GLYCINE-RICH PROTEIN"/>
    <property type="match status" value="1"/>
</dbReference>
<gene>
    <name evidence="1" type="ORF">CRG98_011498</name>
</gene>
<reference evidence="1 2" key="1">
    <citation type="submission" date="2017-11" db="EMBL/GenBank/DDBJ databases">
        <title>De-novo sequencing of pomegranate (Punica granatum L.) genome.</title>
        <authorList>
            <person name="Akparov Z."/>
            <person name="Amiraslanov A."/>
            <person name="Hajiyeva S."/>
            <person name="Abbasov M."/>
            <person name="Kaur K."/>
            <person name="Hamwieh A."/>
            <person name="Solovyev V."/>
            <person name="Salamov A."/>
            <person name="Braich B."/>
            <person name="Kosarev P."/>
            <person name="Mahmoud A."/>
            <person name="Hajiyev E."/>
            <person name="Babayeva S."/>
            <person name="Izzatullayeva V."/>
            <person name="Mammadov A."/>
            <person name="Mammadov A."/>
            <person name="Sharifova S."/>
            <person name="Ojaghi J."/>
            <person name="Eynullazada K."/>
            <person name="Bayramov B."/>
            <person name="Abdulazimova A."/>
            <person name="Shahmuradov I."/>
        </authorList>
    </citation>
    <scope>NUCLEOTIDE SEQUENCE [LARGE SCALE GENOMIC DNA]</scope>
    <source>
        <strain evidence="2">cv. AG2017</strain>
        <tissue evidence="1">Leaf</tissue>
    </source>
</reference>
<dbReference type="EMBL" id="PGOL01000571">
    <property type="protein sequence ID" value="PKI67902.1"/>
    <property type="molecule type" value="Genomic_DNA"/>
</dbReference>
<keyword evidence="2" id="KW-1185">Reference proteome</keyword>
<dbReference type="AlphaFoldDB" id="A0A2I0KHA1"/>
<sequence>METTWIGVREDLDLKDLLNLLYSWALFDVKSQSDFTATILTRKHERGCCLTYDYVNRRRHRSFGGEGLGRDFELGKSLDLKASSRGVCAPEFRLVGARMRAPMQRGMGVSTFPGTRDRRT</sequence>
<dbReference type="STRING" id="22663.A0A2I0KHA1"/>
<dbReference type="Proteomes" id="UP000233551">
    <property type="component" value="Unassembled WGS sequence"/>
</dbReference>
<name>A0A2I0KHA1_PUNGR</name>
<evidence type="ECO:0000313" key="2">
    <source>
        <dbReference type="Proteomes" id="UP000233551"/>
    </source>
</evidence>
<comment type="caution">
    <text evidence="1">The sequence shown here is derived from an EMBL/GenBank/DDBJ whole genome shotgun (WGS) entry which is preliminary data.</text>
</comment>
<dbReference type="PANTHER" id="PTHR37736">
    <property type="entry name" value="GLYCINE-RICH PROTEIN"/>
    <property type="match status" value="1"/>
</dbReference>
<accession>A0A2I0KHA1</accession>
<organism evidence="1 2">
    <name type="scientific">Punica granatum</name>
    <name type="common">Pomegranate</name>
    <dbReference type="NCBI Taxonomy" id="22663"/>
    <lineage>
        <taxon>Eukaryota</taxon>
        <taxon>Viridiplantae</taxon>
        <taxon>Streptophyta</taxon>
        <taxon>Embryophyta</taxon>
        <taxon>Tracheophyta</taxon>
        <taxon>Spermatophyta</taxon>
        <taxon>Magnoliopsida</taxon>
        <taxon>eudicotyledons</taxon>
        <taxon>Gunneridae</taxon>
        <taxon>Pentapetalae</taxon>
        <taxon>rosids</taxon>
        <taxon>malvids</taxon>
        <taxon>Myrtales</taxon>
        <taxon>Lythraceae</taxon>
        <taxon>Punica</taxon>
    </lineage>
</organism>